<organism evidence="1">
    <name type="scientific">Anguilla anguilla</name>
    <name type="common">European freshwater eel</name>
    <name type="synonym">Muraena anguilla</name>
    <dbReference type="NCBI Taxonomy" id="7936"/>
    <lineage>
        <taxon>Eukaryota</taxon>
        <taxon>Metazoa</taxon>
        <taxon>Chordata</taxon>
        <taxon>Craniata</taxon>
        <taxon>Vertebrata</taxon>
        <taxon>Euteleostomi</taxon>
        <taxon>Actinopterygii</taxon>
        <taxon>Neopterygii</taxon>
        <taxon>Teleostei</taxon>
        <taxon>Anguilliformes</taxon>
        <taxon>Anguillidae</taxon>
        <taxon>Anguilla</taxon>
    </lineage>
</organism>
<sequence length="66" mass="7187">MDVPHTFCNPMSHGTVRVTTSDCASVTQLSQYTVYGSVFPSCSCCFSPIASGSGGWQTFWEHFVSE</sequence>
<reference evidence="1" key="2">
    <citation type="journal article" date="2015" name="Fish Shellfish Immunol.">
        <title>Early steps in the European eel (Anguilla anguilla)-Vibrio vulnificus interaction in the gills: Role of the RtxA13 toxin.</title>
        <authorList>
            <person name="Callol A."/>
            <person name="Pajuelo D."/>
            <person name="Ebbesson L."/>
            <person name="Teles M."/>
            <person name="MacKenzie S."/>
            <person name="Amaro C."/>
        </authorList>
    </citation>
    <scope>NUCLEOTIDE SEQUENCE</scope>
</reference>
<dbReference type="EMBL" id="GBXM01019648">
    <property type="protein sequence ID" value="JAH88929.1"/>
    <property type="molecule type" value="Transcribed_RNA"/>
</dbReference>
<protein>
    <submittedName>
        <fullName evidence="1">Uncharacterized protein</fullName>
    </submittedName>
</protein>
<reference evidence="1" key="1">
    <citation type="submission" date="2014-11" db="EMBL/GenBank/DDBJ databases">
        <authorList>
            <person name="Amaro Gonzalez C."/>
        </authorList>
    </citation>
    <scope>NUCLEOTIDE SEQUENCE</scope>
</reference>
<name>A0A0E9WEW6_ANGAN</name>
<proteinExistence type="predicted"/>
<evidence type="ECO:0000313" key="1">
    <source>
        <dbReference type="EMBL" id="JAH88929.1"/>
    </source>
</evidence>
<accession>A0A0E9WEW6</accession>
<dbReference type="AlphaFoldDB" id="A0A0E9WEW6"/>